<dbReference type="CDD" id="cd05233">
    <property type="entry name" value="SDR_c"/>
    <property type="match status" value="1"/>
</dbReference>
<sequence>MNPPLQKKHYVVLETQRLHKENKIILNQCMNFKNLNLHKTHLQLILQILFCTLSNFSHAKNSMSNLKNKVAIITGSTSGIGEGIAKMLSAAGAKTVINSVNSIEKGEKLAQELGNARYIQGNIALEEDCKRIITETACHFGQIDILINNAGQSLRNNGDILDISNDDFSQILNTNVVGTWCLIREALPYLKESGDGNIINITSCAGIDPASASSAIPYSIAKAAINHLTKFLAKHCGPEIRANAIAPGLIMTPRAENFSEAVNKFKNHTPIKRVGKPEDIAELVLAIIKSNYINGEIILADGGFSTV</sequence>
<dbReference type="InterPro" id="IPR020904">
    <property type="entry name" value="Sc_DH/Rdtase_CS"/>
</dbReference>
<dbReference type="AlphaFoldDB" id="A0A317TZM9"/>
<evidence type="ECO:0000256" key="3">
    <source>
        <dbReference type="ARBA" id="ARBA00023002"/>
    </source>
</evidence>
<dbReference type="SUPFAM" id="SSF51735">
    <property type="entry name" value="NAD(P)-binding Rossmann-fold domains"/>
    <property type="match status" value="1"/>
</dbReference>
<keyword evidence="7" id="KW-1185">Reference proteome</keyword>
<dbReference type="InterPro" id="IPR036291">
    <property type="entry name" value="NAD(P)-bd_dom_sf"/>
</dbReference>
<gene>
    <name evidence="4" type="ORF">DGG96_14060</name>
    <name evidence="5" type="ORF">ELY20_00100</name>
</gene>
<dbReference type="EMBL" id="QHJG01000022">
    <property type="protein sequence ID" value="PWY55031.1"/>
    <property type="molecule type" value="Genomic_DNA"/>
</dbReference>
<organism evidence="4 6">
    <name type="scientific">Legionella qingyii</name>
    <dbReference type="NCBI Taxonomy" id="2184757"/>
    <lineage>
        <taxon>Bacteria</taxon>
        <taxon>Pseudomonadati</taxon>
        <taxon>Pseudomonadota</taxon>
        <taxon>Gammaproteobacteria</taxon>
        <taxon>Legionellales</taxon>
        <taxon>Legionellaceae</taxon>
        <taxon>Legionella</taxon>
    </lineage>
</organism>
<comment type="similarity">
    <text evidence="1">Belongs to the short-chain dehydrogenases/reductases (SDR) family.</text>
</comment>
<dbReference type="PANTHER" id="PTHR43618:SF2">
    <property type="entry name" value="CHAIN DEHYDROGENASE, PUTATIVE (AFU_ORTHOLOGUE AFUA_6G06930)-RELATED"/>
    <property type="match status" value="1"/>
</dbReference>
<dbReference type="Gene3D" id="3.40.50.720">
    <property type="entry name" value="NAD(P)-binding Rossmann-like Domain"/>
    <property type="match status" value="1"/>
</dbReference>
<dbReference type="InterPro" id="IPR052178">
    <property type="entry name" value="Sec_Metab_Biosynth_SDR"/>
</dbReference>
<dbReference type="InterPro" id="IPR002347">
    <property type="entry name" value="SDR_fam"/>
</dbReference>
<dbReference type="PRINTS" id="PR00080">
    <property type="entry name" value="SDRFAMILY"/>
</dbReference>
<dbReference type="GO" id="GO:0016491">
    <property type="term" value="F:oxidoreductase activity"/>
    <property type="evidence" value="ECO:0007669"/>
    <property type="project" value="UniProtKB-KW"/>
</dbReference>
<evidence type="ECO:0000313" key="5">
    <source>
        <dbReference type="EMBL" id="RUR26366.1"/>
    </source>
</evidence>
<reference evidence="5 7" key="2">
    <citation type="submission" date="2018-12" db="EMBL/GenBank/DDBJ databases">
        <title>Legionella sp,whole genome shotgun sequence.</title>
        <authorList>
            <person name="Wu H."/>
        </authorList>
    </citation>
    <scope>NUCLEOTIDE SEQUENCE [LARGE SCALE GENOMIC DNA]</scope>
    <source>
        <strain evidence="5">Km489</strain>
        <strain evidence="7">km489</strain>
    </source>
</reference>
<dbReference type="Proteomes" id="UP000287374">
    <property type="component" value="Unassembled WGS sequence"/>
</dbReference>
<dbReference type="EMBL" id="RZGX01000001">
    <property type="protein sequence ID" value="RUR26366.1"/>
    <property type="molecule type" value="Genomic_DNA"/>
</dbReference>
<evidence type="ECO:0000256" key="2">
    <source>
        <dbReference type="ARBA" id="ARBA00022857"/>
    </source>
</evidence>
<keyword evidence="3" id="KW-0560">Oxidoreductase</keyword>
<dbReference type="Pfam" id="PF13561">
    <property type="entry name" value="adh_short_C2"/>
    <property type="match status" value="1"/>
</dbReference>
<protein>
    <submittedName>
        <fullName evidence="4">Polyketide synthase</fullName>
    </submittedName>
    <submittedName>
        <fullName evidence="5">SDR family oxidoreductase</fullName>
    </submittedName>
</protein>
<evidence type="ECO:0000313" key="4">
    <source>
        <dbReference type="EMBL" id="PWY55031.1"/>
    </source>
</evidence>
<proteinExistence type="inferred from homology"/>
<keyword evidence="2" id="KW-0521">NADP</keyword>
<evidence type="ECO:0000313" key="7">
    <source>
        <dbReference type="Proteomes" id="UP000287374"/>
    </source>
</evidence>
<dbReference type="PRINTS" id="PR00081">
    <property type="entry name" value="GDHRDH"/>
</dbReference>
<dbReference type="OrthoDB" id="9793499at2"/>
<evidence type="ECO:0000313" key="6">
    <source>
        <dbReference type="Proteomes" id="UP000247152"/>
    </source>
</evidence>
<dbReference type="FunFam" id="3.40.50.720:FF:000084">
    <property type="entry name" value="Short-chain dehydrogenase reductase"/>
    <property type="match status" value="1"/>
</dbReference>
<dbReference type="Proteomes" id="UP000247152">
    <property type="component" value="Unassembled WGS sequence"/>
</dbReference>
<dbReference type="PROSITE" id="PS00061">
    <property type="entry name" value="ADH_SHORT"/>
    <property type="match status" value="1"/>
</dbReference>
<dbReference type="PANTHER" id="PTHR43618">
    <property type="entry name" value="7-ALPHA-HYDROXYSTEROID DEHYDROGENASE"/>
    <property type="match status" value="1"/>
</dbReference>
<name>A0A317TZM9_9GAMM</name>
<accession>A0A317TZM9</accession>
<dbReference type="RefSeq" id="WP_110143282.1">
    <property type="nucleotide sequence ID" value="NZ_QHJG01000022.1"/>
</dbReference>
<reference evidence="4 6" key="1">
    <citation type="submission" date="2018-05" db="EMBL/GenBank/DDBJ databases">
        <title>Legionella qingyii sp.nov., whole genome shotgun sequence.</title>
        <authorList>
            <person name="Wu H."/>
            <person name="Zhu Q."/>
            <person name="Hu C."/>
        </authorList>
    </citation>
    <scope>NUCLEOTIDE SEQUENCE [LARGE SCALE GENOMIC DNA]</scope>
    <source>
        <strain evidence="4 6">HEB18</strain>
    </source>
</reference>
<comment type="caution">
    <text evidence="4">The sequence shown here is derived from an EMBL/GenBank/DDBJ whole genome shotgun (WGS) entry which is preliminary data.</text>
</comment>
<evidence type="ECO:0000256" key="1">
    <source>
        <dbReference type="ARBA" id="ARBA00006484"/>
    </source>
</evidence>